<organism evidence="2 3">
    <name type="scientific">Gymnopus androsaceus JB14</name>
    <dbReference type="NCBI Taxonomy" id="1447944"/>
    <lineage>
        <taxon>Eukaryota</taxon>
        <taxon>Fungi</taxon>
        <taxon>Dikarya</taxon>
        <taxon>Basidiomycota</taxon>
        <taxon>Agaricomycotina</taxon>
        <taxon>Agaricomycetes</taxon>
        <taxon>Agaricomycetidae</taxon>
        <taxon>Agaricales</taxon>
        <taxon>Marasmiineae</taxon>
        <taxon>Omphalotaceae</taxon>
        <taxon>Gymnopus</taxon>
    </lineage>
</organism>
<reference evidence="2" key="1">
    <citation type="journal article" date="2019" name="Environ. Microbiol.">
        <title>Fungal ecological strategies reflected in gene transcription - a case study of two litter decomposers.</title>
        <authorList>
            <person name="Barbi F."/>
            <person name="Kohler A."/>
            <person name="Barry K."/>
            <person name="Baskaran P."/>
            <person name="Daum C."/>
            <person name="Fauchery L."/>
            <person name="Ihrmark K."/>
            <person name="Kuo A."/>
            <person name="LaButti K."/>
            <person name="Lipzen A."/>
            <person name="Morin E."/>
            <person name="Grigoriev I.V."/>
            <person name="Henrissat B."/>
            <person name="Lindahl B."/>
            <person name="Martin F."/>
        </authorList>
    </citation>
    <scope>NUCLEOTIDE SEQUENCE</scope>
    <source>
        <strain evidence="2">JB14</strain>
    </source>
</reference>
<gene>
    <name evidence="2" type="ORF">BT96DRAFT_916803</name>
</gene>
<evidence type="ECO:0000256" key="1">
    <source>
        <dbReference type="SAM" id="Phobius"/>
    </source>
</evidence>
<dbReference type="AlphaFoldDB" id="A0A6A4HYG7"/>
<dbReference type="Proteomes" id="UP000799118">
    <property type="component" value="Unassembled WGS sequence"/>
</dbReference>
<keyword evidence="1" id="KW-1133">Transmembrane helix</keyword>
<proteinExistence type="predicted"/>
<feature type="transmembrane region" description="Helical" evidence="1">
    <location>
        <begin position="12"/>
        <end position="35"/>
    </location>
</feature>
<keyword evidence="1" id="KW-0472">Membrane</keyword>
<evidence type="ECO:0000313" key="2">
    <source>
        <dbReference type="EMBL" id="KAE9404452.1"/>
    </source>
</evidence>
<evidence type="ECO:0000313" key="3">
    <source>
        <dbReference type="Proteomes" id="UP000799118"/>
    </source>
</evidence>
<keyword evidence="3" id="KW-1185">Reference proteome</keyword>
<name>A0A6A4HYG7_9AGAR</name>
<accession>A0A6A4HYG7</accession>
<protein>
    <submittedName>
        <fullName evidence="2">Uncharacterized protein</fullName>
    </submittedName>
</protein>
<keyword evidence="1" id="KW-0812">Transmembrane</keyword>
<dbReference type="EMBL" id="ML769416">
    <property type="protein sequence ID" value="KAE9404452.1"/>
    <property type="molecule type" value="Genomic_DNA"/>
</dbReference>
<sequence length="61" mass="6654">MFHPLLSTATEVSLAFPSFLPIAFSSSLLFIPSLFLHDPSSSGLLGTIRIFSCISFFLPSF</sequence>